<gene>
    <name evidence="2" type="ORF">DR999_PMT07344</name>
</gene>
<evidence type="ECO:0000313" key="2">
    <source>
        <dbReference type="EMBL" id="TFK09540.1"/>
    </source>
</evidence>
<evidence type="ECO:0000256" key="1">
    <source>
        <dbReference type="SAM" id="MobiDB-lite"/>
    </source>
</evidence>
<feature type="compositionally biased region" description="Basic and acidic residues" evidence="1">
    <location>
        <begin position="95"/>
        <end position="108"/>
    </location>
</feature>
<dbReference type="EMBL" id="QXTE01000051">
    <property type="protein sequence ID" value="TFK09540.1"/>
    <property type="molecule type" value="Genomic_DNA"/>
</dbReference>
<reference evidence="2 3" key="2">
    <citation type="submission" date="2019-04" db="EMBL/GenBank/DDBJ databases">
        <title>The genome sequence of big-headed turtle.</title>
        <authorList>
            <person name="Gong S."/>
        </authorList>
    </citation>
    <scope>NUCLEOTIDE SEQUENCE [LARGE SCALE GENOMIC DNA]</scope>
    <source>
        <strain evidence="2">DO16091913</strain>
        <tissue evidence="2">Muscle</tissue>
    </source>
</reference>
<sequence length="108" mass="11488">MDLLLRGHGILLLRSGSRVNCVKVNDGSRGKQPSLTDASLSGLLLSLSHTQSSDDSEPSANLSASPILLLTAHISTTTPAPRRQQCPTQQPRGGKKTEGERCHLHGEP</sequence>
<keyword evidence="2" id="KW-0808">Transferase</keyword>
<feature type="compositionally biased region" description="Low complexity" evidence="1">
    <location>
        <begin position="76"/>
        <end position="92"/>
    </location>
</feature>
<accession>A0A4D9ETR6</accession>
<proteinExistence type="predicted"/>
<organism evidence="2 3">
    <name type="scientific">Platysternon megacephalum</name>
    <name type="common">big-headed turtle</name>
    <dbReference type="NCBI Taxonomy" id="55544"/>
    <lineage>
        <taxon>Eukaryota</taxon>
        <taxon>Metazoa</taxon>
        <taxon>Chordata</taxon>
        <taxon>Craniata</taxon>
        <taxon>Vertebrata</taxon>
        <taxon>Euteleostomi</taxon>
        <taxon>Archelosauria</taxon>
        <taxon>Testudinata</taxon>
        <taxon>Testudines</taxon>
        <taxon>Cryptodira</taxon>
        <taxon>Durocryptodira</taxon>
        <taxon>Testudinoidea</taxon>
        <taxon>Platysternidae</taxon>
        <taxon>Platysternon</taxon>
    </lineage>
</organism>
<protein>
    <submittedName>
        <fullName evidence="2">Polypeptide N-acetylgalactosaminyltransferase 1</fullName>
    </submittedName>
</protein>
<name>A0A4D9ETR6_9SAUR</name>
<evidence type="ECO:0000313" key="3">
    <source>
        <dbReference type="Proteomes" id="UP000297703"/>
    </source>
</evidence>
<comment type="caution">
    <text evidence="2">The sequence shown here is derived from an EMBL/GenBank/DDBJ whole genome shotgun (WGS) entry which is preliminary data.</text>
</comment>
<reference evidence="2 3" key="1">
    <citation type="submission" date="2019-04" db="EMBL/GenBank/DDBJ databases">
        <title>Draft genome of the big-headed turtle Platysternon megacephalum.</title>
        <authorList>
            <person name="Gong S."/>
        </authorList>
    </citation>
    <scope>NUCLEOTIDE SEQUENCE [LARGE SCALE GENOMIC DNA]</scope>
    <source>
        <strain evidence="2">DO16091913</strain>
        <tissue evidence="2">Muscle</tissue>
    </source>
</reference>
<feature type="region of interest" description="Disordered" evidence="1">
    <location>
        <begin position="73"/>
        <end position="108"/>
    </location>
</feature>
<keyword evidence="3" id="KW-1185">Reference proteome</keyword>
<dbReference type="Proteomes" id="UP000297703">
    <property type="component" value="Unassembled WGS sequence"/>
</dbReference>
<dbReference type="AlphaFoldDB" id="A0A4D9ETR6"/>
<dbReference type="GO" id="GO:0016740">
    <property type="term" value="F:transferase activity"/>
    <property type="evidence" value="ECO:0007669"/>
    <property type="project" value="UniProtKB-KW"/>
</dbReference>